<dbReference type="GO" id="GO:0003723">
    <property type="term" value="F:RNA binding"/>
    <property type="evidence" value="ECO:0007669"/>
    <property type="project" value="InterPro"/>
</dbReference>
<dbReference type="InterPro" id="IPR043165">
    <property type="entry name" value="TruD_insert_sf"/>
</dbReference>
<dbReference type="PANTHER" id="PTHR47811:SF1">
    <property type="entry name" value="TRNA PSEUDOURIDINE SYNTHASE D"/>
    <property type="match status" value="1"/>
</dbReference>
<comment type="function">
    <text evidence="4">Responsible for synthesis of pseudouridine from uracil-13 in transfer RNAs.</text>
</comment>
<feature type="active site" description="Nucleophile" evidence="4">
    <location>
        <position position="103"/>
    </location>
</feature>
<gene>
    <name evidence="4" type="primary">truD</name>
    <name evidence="6" type="ORF">EGC76_03475</name>
</gene>
<dbReference type="PANTHER" id="PTHR47811">
    <property type="entry name" value="TRNA PSEUDOURIDINE SYNTHASE D"/>
    <property type="match status" value="1"/>
</dbReference>
<dbReference type="PROSITE" id="PS50984">
    <property type="entry name" value="TRUD"/>
    <property type="match status" value="1"/>
</dbReference>
<dbReference type="InterPro" id="IPR001656">
    <property type="entry name" value="PsdUridine_synth_TruD"/>
</dbReference>
<dbReference type="OrthoDB" id="1550679at2"/>
<evidence type="ECO:0000259" key="5">
    <source>
        <dbReference type="PROSITE" id="PS50984"/>
    </source>
</evidence>
<dbReference type="Gene3D" id="3.30.2350.20">
    <property type="entry name" value="TruD, catalytic domain"/>
    <property type="match status" value="1"/>
</dbReference>
<dbReference type="GO" id="GO:0031119">
    <property type="term" value="P:tRNA pseudouridine synthesis"/>
    <property type="evidence" value="ECO:0007669"/>
    <property type="project" value="UniProtKB-UniRule"/>
</dbReference>
<evidence type="ECO:0000256" key="3">
    <source>
        <dbReference type="ARBA" id="ARBA00023235"/>
    </source>
</evidence>
<dbReference type="AlphaFoldDB" id="A0A443Z6B4"/>
<protein>
    <recommendedName>
        <fullName evidence="4">tRNA pseudouridine synthase D</fullName>
        <ecNumber evidence="4">5.4.99.27</ecNumber>
    </recommendedName>
    <alternativeName>
        <fullName evidence="4">tRNA pseudouridine(13) synthase</fullName>
    </alternativeName>
    <alternativeName>
        <fullName evidence="4">tRNA pseudouridylate synthase D</fullName>
    </alternativeName>
    <alternativeName>
        <fullName evidence="4">tRNA-uridine isomerase D</fullName>
    </alternativeName>
</protein>
<dbReference type="EMBL" id="RSFE01000002">
    <property type="protein sequence ID" value="RWU12262.1"/>
    <property type="molecule type" value="Genomic_DNA"/>
</dbReference>
<comment type="similarity">
    <text evidence="1 4">Belongs to the pseudouridine synthase TruD family.</text>
</comment>
<proteinExistence type="inferred from homology"/>
<dbReference type="InterPro" id="IPR042214">
    <property type="entry name" value="TruD_catalytic"/>
</dbReference>
<keyword evidence="2 4" id="KW-0819">tRNA processing</keyword>
<dbReference type="Pfam" id="PF01142">
    <property type="entry name" value="TruD"/>
    <property type="match status" value="2"/>
</dbReference>
<dbReference type="PROSITE" id="PS01268">
    <property type="entry name" value="UPF0024"/>
    <property type="match status" value="1"/>
</dbReference>
<dbReference type="InterPro" id="IPR011760">
    <property type="entry name" value="PsdUridine_synth_TruD_insert"/>
</dbReference>
<evidence type="ECO:0000256" key="2">
    <source>
        <dbReference type="ARBA" id="ARBA00022694"/>
    </source>
</evidence>
<evidence type="ECO:0000313" key="6">
    <source>
        <dbReference type="EMBL" id="RWU12262.1"/>
    </source>
</evidence>
<comment type="caution">
    <text evidence="6">The sequence shown here is derived from an EMBL/GenBank/DDBJ whole genome shotgun (WGS) entry which is preliminary data.</text>
</comment>
<dbReference type="Gene3D" id="3.30.2340.10">
    <property type="entry name" value="TruD, insertion domain"/>
    <property type="match status" value="1"/>
</dbReference>
<accession>A0A443Z6B4</accession>
<dbReference type="InterPro" id="IPR020103">
    <property type="entry name" value="PsdUridine_synth_cat_dom_sf"/>
</dbReference>
<dbReference type="GO" id="GO:0005829">
    <property type="term" value="C:cytosol"/>
    <property type="evidence" value="ECO:0007669"/>
    <property type="project" value="TreeGrafter"/>
</dbReference>
<dbReference type="EC" id="5.4.99.27" evidence="4"/>
<name>A0A443Z6B4_9GAMM</name>
<dbReference type="SUPFAM" id="SSF55120">
    <property type="entry name" value="Pseudouridine synthase"/>
    <property type="match status" value="1"/>
</dbReference>
<keyword evidence="3 4" id="KW-0413">Isomerase</keyword>
<feature type="domain" description="TRUD" evidence="5">
    <location>
        <begin position="178"/>
        <end position="325"/>
    </location>
</feature>
<evidence type="ECO:0000256" key="4">
    <source>
        <dbReference type="HAMAP-Rule" id="MF_01082"/>
    </source>
</evidence>
<dbReference type="Proteomes" id="UP000288789">
    <property type="component" value="Unassembled WGS sequence"/>
</dbReference>
<dbReference type="GO" id="GO:0160150">
    <property type="term" value="F:tRNA pseudouridine(13) synthase activity"/>
    <property type="evidence" value="ECO:0007669"/>
    <property type="project" value="UniProtKB-EC"/>
</dbReference>
<evidence type="ECO:0000256" key="1">
    <source>
        <dbReference type="ARBA" id="ARBA00007953"/>
    </source>
</evidence>
<reference evidence="6 7" key="1">
    <citation type="submission" date="2018-12" db="EMBL/GenBank/DDBJ databases">
        <authorList>
            <person name="Li A."/>
            <person name="Zhang M."/>
            <person name="Zhu H."/>
        </authorList>
    </citation>
    <scope>NUCLEOTIDE SEQUENCE [LARGE SCALE GENOMIC DNA]</scope>
    <source>
        <strain evidence="6 7">R04H25</strain>
    </source>
</reference>
<keyword evidence="7" id="KW-1185">Reference proteome</keyword>
<dbReference type="InterPro" id="IPR020119">
    <property type="entry name" value="PsdUridine_synth_TruD_CS"/>
</dbReference>
<dbReference type="InterPro" id="IPR050170">
    <property type="entry name" value="TruD_pseudoU_synthase"/>
</dbReference>
<evidence type="ECO:0000313" key="7">
    <source>
        <dbReference type="Proteomes" id="UP000288789"/>
    </source>
</evidence>
<comment type="catalytic activity">
    <reaction evidence="4">
        <text>uridine(13) in tRNA = pseudouridine(13) in tRNA</text>
        <dbReference type="Rhea" id="RHEA:42540"/>
        <dbReference type="Rhea" id="RHEA-COMP:10105"/>
        <dbReference type="Rhea" id="RHEA-COMP:10106"/>
        <dbReference type="ChEBI" id="CHEBI:65314"/>
        <dbReference type="ChEBI" id="CHEBI:65315"/>
        <dbReference type="EC" id="5.4.99.27"/>
    </reaction>
</comment>
<dbReference type="HAMAP" id="MF_01082">
    <property type="entry name" value="TruD"/>
    <property type="match status" value="1"/>
</dbReference>
<sequence length="373" mass="42152">MDLLGVKRALRATQWFSLCRCLHVIDAYLHGQPTCQGQFKASPEDFEVTELLDLPTSEPNEQKGEHQWLWVEKKGANTAFVASQLANFAGVKERDVSYSGLKDRHAVTFQWFSVQLPGQDLLDWQQLDHPEFSVLHAALQPRKLKTGTHRANKFVLRIRDIDSQASFEARWHEIVRLGVPNYFGAQRFGHGGQNIEQAKRWFAGELKRRPSRHQSGLYLSAARSLLFNRIVSARIAANRMTPEVGDAMMLRGSQSFFVVETVDETLLQRFNSGDIMLTAPMPGSGRWSTNAAIGQFEQDICNAEPELMAGLLKQRVDASRRAILLHLEQPKISWLGDDCAQIEFALPRGSYATSVLRELIQGNETHDEVISQQ</sequence>
<organism evidence="6 7">
    <name type="scientific">Pseudidiomarina gelatinasegens</name>
    <dbReference type="NCBI Taxonomy" id="2487740"/>
    <lineage>
        <taxon>Bacteria</taxon>
        <taxon>Pseudomonadati</taxon>
        <taxon>Pseudomonadota</taxon>
        <taxon>Gammaproteobacteria</taxon>
        <taxon>Alteromonadales</taxon>
        <taxon>Idiomarinaceae</taxon>
        <taxon>Pseudidiomarina</taxon>
    </lineage>
</organism>